<dbReference type="NCBIfam" id="NF009975">
    <property type="entry name" value="PRK13436.1"/>
    <property type="match status" value="1"/>
</dbReference>
<comment type="function">
    <text evidence="7">F(1)F(0) ATP synthase produces ATP from ADP in the presence of a proton or sodium gradient. F-type ATPases consist of two structural domains, F(1) containing the extramembraneous catalytic core and F(0) containing the membrane proton channel, linked together by a central stalk and a peripheral stalk. During catalysis, ATP synthesis in the catalytic domain of F(1) is coupled via a rotary mechanism of the central stalk subunits to proton translocation.</text>
</comment>
<keyword evidence="6 7" id="KW-0066">ATP synthesis</keyword>
<dbReference type="GO" id="GO:0046933">
    <property type="term" value="F:proton-transporting ATP synthase activity, rotational mechanism"/>
    <property type="evidence" value="ECO:0007669"/>
    <property type="project" value="UniProtKB-UniRule"/>
</dbReference>
<dbReference type="EMBL" id="PSZO01000001">
    <property type="protein sequence ID" value="TCG12035.1"/>
    <property type="molecule type" value="Genomic_DNA"/>
</dbReference>
<keyword evidence="2 7" id="KW-0813">Transport</keyword>
<evidence type="ECO:0000256" key="3">
    <source>
        <dbReference type="ARBA" id="ARBA00022781"/>
    </source>
</evidence>
<comment type="subcellular location">
    <subcellularLocation>
        <location evidence="7">Cell membrane</location>
        <topology evidence="7">Peripheral membrane protein</topology>
    </subcellularLocation>
    <subcellularLocation>
        <location evidence="1">Membrane</location>
    </subcellularLocation>
</comment>
<dbReference type="InterPro" id="IPR000711">
    <property type="entry name" value="ATPase_OSCP/dsu"/>
</dbReference>
<dbReference type="GO" id="GO:0045259">
    <property type="term" value="C:proton-transporting ATP synthase complex"/>
    <property type="evidence" value="ECO:0007669"/>
    <property type="project" value="UniProtKB-KW"/>
</dbReference>
<dbReference type="Pfam" id="PF00213">
    <property type="entry name" value="OSCP"/>
    <property type="match status" value="1"/>
</dbReference>
<dbReference type="InterPro" id="IPR026015">
    <property type="entry name" value="ATP_synth_OSCP/delta_N_sf"/>
</dbReference>
<evidence type="ECO:0000313" key="8">
    <source>
        <dbReference type="EMBL" id="TCG12035.1"/>
    </source>
</evidence>
<protein>
    <recommendedName>
        <fullName evidence="7">ATP synthase subunit delta</fullName>
    </recommendedName>
    <alternativeName>
        <fullName evidence="7">ATP synthase F(1) sector subunit delta</fullName>
    </alternativeName>
    <alternativeName>
        <fullName evidence="7">F-type ATPase subunit delta</fullName>
        <shortName evidence="7">F-ATPase subunit delta</shortName>
    </alternativeName>
</protein>
<comment type="caution">
    <text evidence="8">The sequence shown here is derived from an EMBL/GenBank/DDBJ whole genome shotgun (WGS) entry which is preliminary data.</text>
</comment>
<dbReference type="Gene3D" id="1.10.520.20">
    <property type="entry name" value="N-terminal domain of the delta subunit of the F1F0-ATP synthase"/>
    <property type="match status" value="1"/>
</dbReference>
<evidence type="ECO:0000256" key="7">
    <source>
        <dbReference type="HAMAP-Rule" id="MF_01416"/>
    </source>
</evidence>
<proteinExistence type="inferred from homology"/>
<comment type="similarity">
    <text evidence="7">Belongs to the ATPase delta chain family.</text>
</comment>
<dbReference type="RefSeq" id="WP_131598238.1">
    <property type="nucleotide sequence ID" value="NZ_CBDBYK010000003.1"/>
</dbReference>
<dbReference type="HAMAP" id="MF_01416">
    <property type="entry name" value="ATP_synth_delta_bact"/>
    <property type="match status" value="1"/>
</dbReference>
<sequence length="180" mass="20386">MQEYINGYSLALLDIAKEEKKLSEYKEQSTIIVDVLTKNSGYVEILSSYNIETKKKLDLAKETFGGKLEQSLENFILLLVERKKTKYIIPSLKKMISFINDINDIHEGIVYSVKKLTAKQIKGIEETSSKTLGFAVTLTNKIDIELISGIKVVVEDQVLDNSVTTKINKLRQQLLEGQVQ</sequence>
<accession>A0A4R0XVX5</accession>
<evidence type="ECO:0000256" key="2">
    <source>
        <dbReference type="ARBA" id="ARBA00022448"/>
    </source>
</evidence>
<dbReference type="PRINTS" id="PR00125">
    <property type="entry name" value="ATPASEDELTA"/>
</dbReference>
<dbReference type="SUPFAM" id="SSF47928">
    <property type="entry name" value="N-terminal domain of the delta subunit of the F1F0-ATP synthase"/>
    <property type="match status" value="1"/>
</dbReference>
<keyword evidence="7" id="KW-0139">CF(1)</keyword>
<evidence type="ECO:0000256" key="1">
    <source>
        <dbReference type="ARBA" id="ARBA00004370"/>
    </source>
</evidence>
<organism evidence="8 9">
    <name type="scientific">Mycoplasma marinum</name>
    <dbReference type="NCBI Taxonomy" id="1937190"/>
    <lineage>
        <taxon>Bacteria</taxon>
        <taxon>Bacillati</taxon>
        <taxon>Mycoplasmatota</taxon>
        <taxon>Mollicutes</taxon>
        <taxon>Mycoplasmataceae</taxon>
        <taxon>Mycoplasma</taxon>
    </lineage>
</organism>
<evidence type="ECO:0000256" key="5">
    <source>
        <dbReference type="ARBA" id="ARBA00023136"/>
    </source>
</evidence>
<evidence type="ECO:0000256" key="6">
    <source>
        <dbReference type="ARBA" id="ARBA00023310"/>
    </source>
</evidence>
<keyword evidence="4 7" id="KW-0406">Ion transport</keyword>
<keyword evidence="7" id="KW-1003">Cell membrane</keyword>
<dbReference type="GO" id="GO:0005886">
    <property type="term" value="C:plasma membrane"/>
    <property type="evidence" value="ECO:0007669"/>
    <property type="project" value="UniProtKB-SubCell"/>
</dbReference>
<keyword evidence="5 7" id="KW-0472">Membrane</keyword>
<name>A0A4R0XVX5_9MOLU</name>
<evidence type="ECO:0000256" key="4">
    <source>
        <dbReference type="ARBA" id="ARBA00023065"/>
    </source>
</evidence>
<dbReference type="Proteomes" id="UP000294192">
    <property type="component" value="Unassembled WGS sequence"/>
</dbReference>
<gene>
    <name evidence="7 8" type="primary">atpH</name>
    <name evidence="8" type="ORF">C4B24_00280</name>
</gene>
<keyword evidence="3 7" id="KW-0375">Hydrogen ion transport</keyword>
<reference evidence="8 9" key="1">
    <citation type="submission" date="2018-02" db="EMBL/GenBank/DDBJ databases">
        <title>Mycoplasma marinum and Mycoplasma todarodis sp. nov., moderately halophilic and psychrotolerant mycoplasmas isolated from cephalopods.</title>
        <authorList>
            <person name="Viver T."/>
        </authorList>
    </citation>
    <scope>NUCLEOTIDE SEQUENCE [LARGE SCALE GENOMIC DNA]</scope>
    <source>
        <strain evidence="8 9">PE</strain>
    </source>
</reference>
<keyword evidence="9" id="KW-1185">Reference proteome</keyword>
<dbReference type="OrthoDB" id="9802471at2"/>
<dbReference type="NCBIfam" id="TIGR01145">
    <property type="entry name" value="ATP_synt_delta"/>
    <property type="match status" value="1"/>
</dbReference>
<comment type="function">
    <text evidence="7">This protein is part of the stalk that links CF(0) to CF(1). It either transmits conformational changes from CF(0) to CF(1) or is implicated in proton conduction.</text>
</comment>
<dbReference type="AlphaFoldDB" id="A0A4R0XVX5"/>
<evidence type="ECO:0000313" key="9">
    <source>
        <dbReference type="Proteomes" id="UP000294192"/>
    </source>
</evidence>
<dbReference type="PANTHER" id="PTHR11910">
    <property type="entry name" value="ATP SYNTHASE DELTA CHAIN"/>
    <property type="match status" value="1"/>
</dbReference>